<evidence type="ECO:0000256" key="10">
    <source>
        <dbReference type="SAM" id="MobiDB-lite"/>
    </source>
</evidence>
<dbReference type="Pfam" id="PF00355">
    <property type="entry name" value="Rieske"/>
    <property type="match status" value="1"/>
</dbReference>
<keyword evidence="6" id="KW-0560">Oxidoreductase</keyword>
<keyword evidence="14" id="KW-1185">Reference proteome</keyword>
<evidence type="ECO:0000256" key="2">
    <source>
        <dbReference type="ARBA" id="ARBA00022692"/>
    </source>
</evidence>
<name>A0ABR2YV83_9CHLO</name>
<organism evidence="13 14">
    <name type="scientific">Coccomyxa subellipsoidea</name>
    <dbReference type="NCBI Taxonomy" id="248742"/>
    <lineage>
        <taxon>Eukaryota</taxon>
        <taxon>Viridiplantae</taxon>
        <taxon>Chlorophyta</taxon>
        <taxon>core chlorophytes</taxon>
        <taxon>Trebouxiophyceae</taxon>
        <taxon>Trebouxiophyceae incertae sedis</taxon>
        <taxon>Coccomyxaceae</taxon>
        <taxon>Coccomyxa</taxon>
    </lineage>
</organism>
<evidence type="ECO:0000256" key="7">
    <source>
        <dbReference type="ARBA" id="ARBA00023004"/>
    </source>
</evidence>
<dbReference type="PANTHER" id="PTHR21266">
    <property type="entry name" value="IRON-SULFUR DOMAIN CONTAINING PROTEIN"/>
    <property type="match status" value="1"/>
</dbReference>
<dbReference type="InterPro" id="IPR036922">
    <property type="entry name" value="Rieske_2Fe-2S_sf"/>
</dbReference>
<evidence type="ECO:0000256" key="6">
    <source>
        <dbReference type="ARBA" id="ARBA00023002"/>
    </source>
</evidence>
<comment type="caution">
    <text evidence="13">The sequence shown here is derived from an EMBL/GenBank/DDBJ whole genome shotgun (WGS) entry which is preliminary data.</text>
</comment>
<comment type="subcellular location">
    <subcellularLocation>
        <location evidence="1">Membrane</location>
    </subcellularLocation>
</comment>
<keyword evidence="9 11" id="KW-0472">Membrane</keyword>
<dbReference type="Gene3D" id="2.102.10.10">
    <property type="entry name" value="Rieske [2Fe-2S] iron-sulphur domain"/>
    <property type="match status" value="1"/>
</dbReference>
<feature type="transmembrane region" description="Helical" evidence="11">
    <location>
        <begin position="546"/>
        <end position="568"/>
    </location>
</feature>
<feature type="compositionally biased region" description="Low complexity" evidence="10">
    <location>
        <begin position="77"/>
        <end position="98"/>
    </location>
</feature>
<evidence type="ECO:0000256" key="1">
    <source>
        <dbReference type="ARBA" id="ARBA00004370"/>
    </source>
</evidence>
<dbReference type="SUPFAM" id="SSF50022">
    <property type="entry name" value="ISP domain"/>
    <property type="match status" value="1"/>
</dbReference>
<dbReference type="PANTHER" id="PTHR21266:SF32">
    <property type="entry name" value="CHOLESTEROL 7-DESATURASE NVD"/>
    <property type="match status" value="1"/>
</dbReference>
<evidence type="ECO:0000256" key="11">
    <source>
        <dbReference type="SAM" id="Phobius"/>
    </source>
</evidence>
<evidence type="ECO:0000256" key="9">
    <source>
        <dbReference type="ARBA" id="ARBA00023136"/>
    </source>
</evidence>
<evidence type="ECO:0000256" key="8">
    <source>
        <dbReference type="ARBA" id="ARBA00023014"/>
    </source>
</evidence>
<evidence type="ECO:0000256" key="5">
    <source>
        <dbReference type="ARBA" id="ARBA00022989"/>
    </source>
</evidence>
<keyword evidence="3" id="KW-0001">2Fe-2S</keyword>
<dbReference type="Proteomes" id="UP001491310">
    <property type="component" value="Unassembled WGS sequence"/>
</dbReference>
<reference evidence="13 14" key="1">
    <citation type="journal article" date="2024" name="Nat. Commun.">
        <title>Phylogenomics reveals the evolutionary origins of lichenization in chlorophyte algae.</title>
        <authorList>
            <person name="Puginier C."/>
            <person name="Libourel C."/>
            <person name="Otte J."/>
            <person name="Skaloud P."/>
            <person name="Haon M."/>
            <person name="Grisel S."/>
            <person name="Petersen M."/>
            <person name="Berrin J.G."/>
            <person name="Delaux P.M."/>
            <person name="Dal Grande F."/>
            <person name="Keller J."/>
        </authorList>
    </citation>
    <scope>NUCLEOTIDE SEQUENCE [LARGE SCALE GENOMIC DNA]</scope>
    <source>
        <strain evidence="13 14">SAG 216-7</strain>
    </source>
</reference>
<dbReference type="EMBL" id="JALJOT010000004">
    <property type="protein sequence ID" value="KAK9915778.1"/>
    <property type="molecule type" value="Genomic_DNA"/>
</dbReference>
<dbReference type="SUPFAM" id="SSF55961">
    <property type="entry name" value="Bet v1-like"/>
    <property type="match status" value="1"/>
</dbReference>
<dbReference type="InterPro" id="IPR050584">
    <property type="entry name" value="Cholesterol_7-desaturase"/>
</dbReference>
<keyword evidence="2 11" id="KW-0812">Transmembrane</keyword>
<sequence>MSKATIMYSGEVGRLAAQQQMCGRPALAQKLQAPGIYPSRPGRTPRLRCFASRPQSATQVQERELSHSGSNVAVVGHQASESTSSSASTAQSHASQQEHTGTFNWTKQWYPIASEIDMDPSKPHSLMLLGKQMVLWRDGEQQWRCFEDSCPHRKVPLSEGRVEDGGLQCGYHGWIFGSDGRPTHIPQLHSVDTKAEETACASGRSCAAAYPVQVQQGLIWVWAEAGSTALLESLQRQPALNPLKAKTDPEKFTQTYVNYIRDLPGGFQEWVENMTDQSHVAFAHHGVAGNRHGPEAGHFKSHSVEERPRPEDGFKFVFDWSANSKTVNKSTTFEFIPPVYNGFTVAGGVFSLWIYAVPVSATCTRLIINAGGNFPKPQSPQLSLTNPAALLKKLDPKPLLLHFVKRIGGRWAPHLQLNAVNDGDIVFMHQQSKTNRSAGRRADYNRHYFTPGDSDRGVMAWRRWLTQKAGGGPVYPDTPAVDPFRDSLGKLRRRELLDRHHQHTQHCASCSKALQQVRRVQKVLAGLCVAAFLGLVAFLGSRGLPLLSVGPITCVVTFAAAAAVLFSLRKLESQFVYTDWVNSEK</sequence>
<accession>A0ABR2YV83</accession>
<keyword evidence="8" id="KW-0411">Iron-sulfur</keyword>
<keyword evidence="7" id="KW-0408">Iron</keyword>
<evidence type="ECO:0000256" key="3">
    <source>
        <dbReference type="ARBA" id="ARBA00022714"/>
    </source>
</evidence>
<feature type="domain" description="Rieske" evidence="12">
    <location>
        <begin position="109"/>
        <end position="221"/>
    </location>
</feature>
<evidence type="ECO:0000259" key="12">
    <source>
        <dbReference type="PROSITE" id="PS51296"/>
    </source>
</evidence>
<evidence type="ECO:0000313" key="14">
    <source>
        <dbReference type="Proteomes" id="UP001491310"/>
    </source>
</evidence>
<dbReference type="InterPro" id="IPR017941">
    <property type="entry name" value="Rieske_2Fe-2S"/>
</dbReference>
<proteinExistence type="predicted"/>
<evidence type="ECO:0000313" key="13">
    <source>
        <dbReference type="EMBL" id="KAK9915778.1"/>
    </source>
</evidence>
<protein>
    <recommendedName>
        <fullName evidence="12">Rieske domain-containing protein</fullName>
    </recommendedName>
</protein>
<gene>
    <name evidence="13" type="ORF">WJX75_004027</name>
</gene>
<keyword evidence="4" id="KW-0479">Metal-binding</keyword>
<dbReference type="PROSITE" id="PS51296">
    <property type="entry name" value="RIESKE"/>
    <property type="match status" value="1"/>
</dbReference>
<keyword evidence="5 11" id="KW-1133">Transmembrane helix</keyword>
<feature type="transmembrane region" description="Helical" evidence="11">
    <location>
        <begin position="523"/>
        <end position="540"/>
    </location>
</feature>
<evidence type="ECO:0000256" key="4">
    <source>
        <dbReference type="ARBA" id="ARBA00022723"/>
    </source>
</evidence>
<feature type="region of interest" description="Disordered" evidence="10">
    <location>
        <begin position="76"/>
        <end position="100"/>
    </location>
</feature>